<keyword evidence="2" id="KW-1185">Reference proteome</keyword>
<organism evidence="1 2">
    <name type="scientific">Nocardiopsis metallicus</name>
    <dbReference type="NCBI Taxonomy" id="179819"/>
    <lineage>
        <taxon>Bacteria</taxon>
        <taxon>Bacillati</taxon>
        <taxon>Actinomycetota</taxon>
        <taxon>Actinomycetes</taxon>
        <taxon>Streptosporangiales</taxon>
        <taxon>Nocardiopsidaceae</taxon>
        <taxon>Nocardiopsis</taxon>
    </lineage>
</organism>
<dbReference type="RefSeq" id="WP_281386367.1">
    <property type="nucleotide sequence ID" value="NZ_BAAAKM010000102.1"/>
</dbReference>
<evidence type="ECO:0000313" key="2">
    <source>
        <dbReference type="Proteomes" id="UP000579647"/>
    </source>
</evidence>
<dbReference type="EMBL" id="JACHDO010000001">
    <property type="protein sequence ID" value="MBB5489786.1"/>
    <property type="molecule type" value="Genomic_DNA"/>
</dbReference>
<accession>A0A840WEM1</accession>
<name>A0A840WEM1_9ACTN</name>
<protein>
    <submittedName>
        <fullName evidence="1">Uncharacterized protein</fullName>
    </submittedName>
</protein>
<reference evidence="1 2" key="1">
    <citation type="submission" date="2020-08" db="EMBL/GenBank/DDBJ databases">
        <title>Sequencing the genomes of 1000 actinobacteria strains.</title>
        <authorList>
            <person name="Klenk H.-P."/>
        </authorList>
    </citation>
    <scope>NUCLEOTIDE SEQUENCE [LARGE SCALE GENOMIC DNA]</scope>
    <source>
        <strain evidence="1 2">DSM 44598</strain>
    </source>
</reference>
<sequence length="42" mass="4829">MTARREPLPCRHELYLIAASEGGRRFVHEPPLRLDGEWILAA</sequence>
<comment type="caution">
    <text evidence="1">The sequence shown here is derived from an EMBL/GenBank/DDBJ whole genome shotgun (WGS) entry which is preliminary data.</text>
</comment>
<dbReference type="Proteomes" id="UP000579647">
    <property type="component" value="Unassembled WGS sequence"/>
</dbReference>
<dbReference type="AlphaFoldDB" id="A0A840WEM1"/>
<proteinExistence type="predicted"/>
<gene>
    <name evidence="1" type="ORF">HNR07_000923</name>
</gene>
<evidence type="ECO:0000313" key="1">
    <source>
        <dbReference type="EMBL" id="MBB5489786.1"/>
    </source>
</evidence>